<keyword evidence="1" id="KW-1133">Transmembrane helix</keyword>
<comment type="caution">
    <text evidence="2">The sequence shown here is derived from an EMBL/GenBank/DDBJ whole genome shotgun (WGS) entry which is preliminary data.</text>
</comment>
<reference evidence="3" key="1">
    <citation type="submission" date="2017-09" db="EMBL/GenBank/DDBJ databases">
        <title>Depth-based differentiation of microbial function through sediment-hosted aquifers and enrichment of novel symbionts in the deep terrestrial subsurface.</title>
        <authorList>
            <person name="Probst A.J."/>
            <person name="Ladd B."/>
            <person name="Jarett J.K."/>
            <person name="Geller-Mcgrath D.E."/>
            <person name="Sieber C.M.K."/>
            <person name="Emerson J.B."/>
            <person name="Anantharaman K."/>
            <person name="Thomas B.C."/>
            <person name="Malmstrom R."/>
            <person name="Stieglmeier M."/>
            <person name="Klingl A."/>
            <person name="Woyke T."/>
            <person name="Ryan C.M."/>
            <person name="Banfield J.F."/>
        </authorList>
    </citation>
    <scope>NUCLEOTIDE SEQUENCE [LARGE SCALE GENOMIC DNA]</scope>
</reference>
<dbReference type="Proteomes" id="UP000229335">
    <property type="component" value="Unassembled WGS sequence"/>
</dbReference>
<dbReference type="AlphaFoldDB" id="A0A2M6WLF8"/>
<sequence length="83" mass="9662">MTKNEKTKNIFTWGWRRFSSDWLELEKNKQKQSTKSVVLSVAAAFFIVVFSAQALGWVNNLVEQKYLLEKYKNANVILYSNIG</sequence>
<accession>A0A2M6WLF8</accession>
<evidence type="ECO:0000313" key="3">
    <source>
        <dbReference type="Proteomes" id="UP000229335"/>
    </source>
</evidence>
<proteinExistence type="predicted"/>
<dbReference type="EMBL" id="PFAS01000057">
    <property type="protein sequence ID" value="PIT93627.1"/>
    <property type="molecule type" value="Genomic_DNA"/>
</dbReference>
<gene>
    <name evidence="2" type="ORF">COU00_03300</name>
</gene>
<evidence type="ECO:0000256" key="1">
    <source>
        <dbReference type="SAM" id="Phobius"/>
    </source>
</evidence>
<keyword evidence="1" id="KW-0812">Transmembrane</keyword>
<evidence type="ECO:0000313" key="2">
    <source>
        <dbReference type="EMBL" id="PIT93627.1"/>
    </source>
</evidence>
<protein>
    <submittedName>
        <fullName evidence="2">Uncharacterized protein</fullName>
    </submittedName>
</protein>
<feature type="transmembrane region" description="Helical" evidence="1">
    <location>
        <begin position="37"/>
        <end position="58"/>
    </location>
</feature>
<keyword evidence="1" id="KW-0472">Membrane</keyword>
<organism evidence="2 3">
    <name type="scientific">Candidatus Falkowbacteria bacterium CG10_big_fil_rev_8_21_14_0_10_43_11</name>
    <dbReference type="NCBI Taxonomy" id="1974568"/>
    <lineage>
        <taxon>Bacteria</taxon>
        <taxon>Candidatus Falkowiibacteriota</taxon>
    </lineage>
</organism>
<name>A0A2M6WLF8_9BACT</name>